<dbReference type="AlphaFoldDB" id="A0A1I4PL85"/>
<reference evidence="2" key="1">
    <citation type="submission" date="2016-10" db="EMBL/GenBank/DDBJ databases">
        <authorList>
            <person name="Varghese N."/>
            <person name="Submissions S."/>
        </authorList>
    </citation>
    <scope>NUCLEOTIDE SEQUENCE [LARGE SCALE GENOMIC DNA]</scope>
    <source>
        <strain evidence="2">DSM 13327</strain>
    </source>
</reference>
<protein>
    <submittedName>
        <fullName evidence="1">Uncharacterized protein</fullName>
    </submittedName>
</protein>
<proteinExistence type="predicted"/>
<dbReference type="RefSeq" id="WP_175490677.1">
    <property type="nucleotide sequence ID" value="NZ_FOTS01000066.1"/>
</dbReference>
<evidence type="ECO:0000313" key="2">
    <source>
        <dbReference type="Proteomes" id="UP000199520"/>
    </source>
</evidence>
<name>A0A1I4PL85_9FIRM</name>
<accession>A0A1I4PL85</accession>
<dbReference type="EMBL" id="FOTS01000066">
    <property type="protein sequence ID" value="SFM28517.1"/>
    <property type="molecule type" value="Genomic_DNA"/>
</dbReference>
<dbReference type="STRING" id="1123291.SAMN04490355_106628"/>
<organism evidence="1 2">
    <name type="scientific">Pelosinus propionicus DSM 13327</name>
    <dbReference type="NCBI Taxonomy" id="1123291"/>
    <lineage>
        <taxon>Bacteria</taxon>
        <taxon>Bacillati</taxon>
        <taxon>Bacillota</taxon>
        <taxon>Negativicutes</taxon>
        <taxon>Selenomonadales</taxon>
        <taxon>Sporomusaceae</taxon>
        <taxon>Pelosinus</taxon>
    </lineage>
</organism>
<gene>
    <name evidence="1" type="ORF">SAMN04490355_106628</name>
</gene>
<evidence type="ECO:0000313" key="1">
    <source>
        <dbReference type="EMBL" id="SFM28517.1"/>
    </source>
</evidence>
<dbReference type="Proteomes" id="UP000199520">
    <property type="component" value="Unassembled WGS sequence"/>
</dbReference>
<sequence>MSTKLIHVNPKLVKKLRIVAAIKDIGLQEAANAAIEQYVNINGVEEYEKTTR</sequence>
<keyword evidence="2" id="KW-1185">Reference proteome</keyword>